<dbReference type="PANTHER" id="PTHR40730:SF4">
    <property type="entry name" value="TRANSCRIPTIONAL REGULATOR"/>
    <property type="match status" value="1"/>
</dbReference>
<proteinExistence type="predicted"/>
<dbReference type="InterPro" id="IPR036409">
    <property type="entry name" value="Aldolase_II/adducin_N_sf"/>
</dbReference>
<dbReference type="Gene3D" id="1.10.260.40">
    <property type="entry name" value="lambda repressor-like DNA-binding domains"/>
    <property type="match status" value="1"/>
</dbReference>
<dbReference type="AlphaFoldDB" id="A0A7C3ERQ9"/>
<dbReference type="CDD" id="cd00093">
    <property type="entry name" value="HTH_XRE"/>
    <property type="match status" value="1"/>
</dbReference>
<dbReference type="GO" id="GO:0003677">
    <property type="term" value="F:DNA binding"/>
    <property type="evidence" value="ECO:0007669"/>
    <property type="project" value="InterPro"/>
</dbReference>
<reference evidence="2" key="1">
    <citation type="journal article" date="2020" name="mSystems">
        <title>Genome- and Community-Level Interaction Insights into Carbon Utilization and Element Cycling Functions of Hydrothermarchaeota in Hydrothermal Sediment.</title>
        <authorList>
            <person name="Zhou Z."/>
            <person name="Liu Y."/>
            <person name="Xu W."/>
            <person name="Pan J."/>
            <person name="Luo Z.H."/>
            <person name="Li M."/>
        </authorList>
    </citation>
    <scope>NUCLEOTIDE SEQUENCE [LARGE SCALE GENOMIC DNA]</scope>
    <source>
        <strain evidence="2">SpSt-468</strain>
    </source>
</reference>
<evidence type="ECO:0000313" key="2">
    <source>
        <dbReference type="EMBL" id="HFK20204.1"/>
    </source>
</evidence>
<feature type="domain" description="HTH cro/C1-type" evidence="1">
    <location>
        <begin position="22"/>
        <end position="49"/>
    </location>
</feature>
<comment type="caution">
    <text evidence="2">The sequence shown here is derived from an EMBL/GenBank/DDBJ whole genome shotgun (WGS) entry which is preliminary data.</text>
</comment>
<dbReference type="InterPro" id="IPR019293">
    <property type="entry name" value="ThiN"/>
</dbReference>
<dbReference type="PROSITE" id="PS50943">
    <property type="entry name" value="HTH_CROC1"/>
    <property type="match status" value="1"/>
</dbReference>
<sequence length="320" mass="35373">MNPPCEITVRALLPALRTLVAKDLAENYGWTQTKIAKRLGVTQAAVSGYLTQDVESTALPPFNIEELRGIAKGLTNEIAMKRLTHVDLINNICEICLSLRRGGTICHVHKIKVAELEEERCTICMQLHMSLADISDVRRVILGDLRAAVSLLESTPEFTDLVPEVFSNIVMALKDAKGIADVAGIPGRLVRVRGKVRALMDPEFGVSSHLAKLLLAVMKINPNMRSAINVKHNNSLLSVIKKLNLRYEMLTRDPKYEGEKDELIKFAEGALKKDGGWLDVVIDSGGFGIEPNAYFFDESATKLADRIVRISRMVSNLEGK</sequence>
<dbReference type="EMBL" id="DSTX01000002">
    <property type="protein sequence ID" value="HFK20204.1"/>
    <property type="molecule type" value="Genomic_DNA"/>
</dbReference>
<dbReference type="SUPFAM" id="SSF53639">
    <property type="entry name" value="AraD/HMP-PK domain-like"/>
    <property type="match status" value="1"/>
</dbReference>
<dbReference type="PANTHER" id="PTHR40730">
    <property type="entry name" value="TRANSCRIPTIONAL REGULATOR PROTEIN-LIKE PROTEIN"/>
    <property type="match status" value="1"/>
</dbReference>
<name>A0A7C3ERQ9_9CREN</name>
<accession>A0A7C3ERQ9</accession>
<dbReference type="Pfam" id="PF10120">
    <property type="entry name" value="ThiN"/>
    <property type="match status" value="1"/>
</dbReference>
<protein>
    <recommendedName>
        <fullName evidence="1">HTH cro/C1-type domain-containing protein</fullName>
    </recommendedName>
</protein>
<evidence type="ECO:0000259" key="1">
    <source>
        <dbReference type="PROSITE" id="PS50943"/>
    </source>
</evidence>
<dbReference type="InterPro" id="IPR010982">
    <property type="entry name" value="Lambda_DNA-bd_dom_sf"/>
</dbReference>
<organism evidence="2">
    <name type="scientific">Candidatus Methanomethylicus mesodigestus</name>
    <dbReference type="NCBI Taxonomy" id="1867258"/>
    <lineage>
        <taxon>Archaea</taxon>
        <taxon>Thermoproteota</taxon>
        <taxon>Methanosuratincolia</taxon>
        <taxon>Candidatus Methanomethylicales</taxon>
        <taxon>Candidatus Methanomethylicaceae</taxon>
        <taxon>Candidatus Methanomethylicus</taxon>
    </lineage>
</organism>
<dbReference type="Gene3D" id="3.40.225.10">
    <property type="entry name" value="Class II aldolase/adducin N-terminal domain"/>
    <property type="match status" value="1"/>
</dbReference>
<dbReference type="SUPFAM" id="SSF47413">
    <property type="entry name" value="lambda repressor-like DNA-binding domains"/>
    <property type="match status" value="1"/>
</dbReference>
<gene>
    <name evidence="2" type="ORF">ENS19_02885</name>
</gene>
<dbReference type="InterPro" id="IPR001387">
    <property type="entry name" value="Cro/C1-type_HTH"/>
</dbReference>